<accession>A0ABZ1CFZ0</accession>
<sequence length="189" mass="21850">MVVGLRGEEDAPWTAEAVLAARAEKDVWMRDDASSPFNLEKHPVDFAPLHYFAPDPAWVFESTLTVYPELEPVTISDTKGRERKGHLYGFLSFEREGETHTVRVYRMAHGPGFYYSIWFTDRTTGDSTYEVGRYLDFEFNPDPDHVYTIDFNRAYSPWCAYSPAYGCAIPRDEDYLDLAIEAGEKRWHD</sequence>
<dbReference type="EMBL" id="CP139781">
    <property type="protein sequence ID" value="WRQ89484.1"/>
    <property type="molecule type" value="Genomic_DNA"/>
</dbReference>
<reference evidence="1 2" key="1">
    <citation type="submission" date="2021-08" db="EMBL/GenBank/DDBJ databases">
        <authorList>
            <person name="Zhang D."/>
            <person name="Zhang A."/>
            <person name="Wang L."/>
        </authorList>
    </citation>
    <scope>NUCLEOTIDE SEQUENCE [LARGE SCALE GENOMIC DNA]</scope>
    <source>
        <strain evidence="1 2">WL0086</strain>
    </source>
</reference>
<dbReference type="PANTHER" id="PTHR41913">
    <property type="entry name" value="DUF1684 DOMAIN-CONTAINING PROTEIN"/>
    <property type="match status" value="1"/>
</dbReference>
<dbReference type="RefSeq" id="WP_221029828.1">
    <property type="nucleotide sequence ID" value="NZ_CP139781.1"/>
</dbReference>
<dbReference type="PANTHER" id="PTHR41913:SF1">
    <property type="entry name" value="DUF1684 DOMAIN-CONTAINING PROTEIN"/>
    <property type="match status" value="1"/>
</dbReference>
<dbReference type="Proteomes" id="UP000738431">
    <property type="component" value="Chromosome"/>
</dbReference>
<reference evidence="1 2" key="2">
    <citation type="submission" date="2023-12" db="EMBL/GenBank/DDBJ databases">
        <title>Description of an unclassified Opitutus bacterium of Verrucomicrobiota.</title>
        <authorList>
            <person name="Zhang D.-F."/>
        </authorList>
    </citation>
    <scope>NUCLEOTIDE SEQUENCE [LARGE SCALE GENOMIC DNA]</scope>
    <source>
        <strain evidence="1 2">WL0086</strain>
    </source>
</reference>
<organism evidence="1 2">
    <name type="scientific">Actomonas aquatica</name>
    <dbReference type="NCBI Taxonomy" id="2866162"/>
    <lineage>
        <taxon>Bacteria</taxon>
        <taxon>Pseudomonadati</taxon>
        <taxon>Verrucomicrobiota</taxon>
        <taxon>Opitutia</taxon>
        <taxon>Opitutales</taxon>
        <taxon>Opitutaceae</taxon>
        <taxon>Actomonas</taxon>
    </lineage>
</organism>
<evidence type="ECO:0000313" key="1">
    <source>
        <dbReference type="EMBL" id="WRQ89484.1"/>
    </source>
</evidence>
<gene>
    <name evidence="1" type="ORF">K1X11_008685</name>
</gene>
<keyword evidence="2" id="KW-1185">Reference proteome</keyword>
<proteinExistence type="predicted"/>
<name>A0ABZ1CFZ0_9BACT</name>
<dbReference type="InterPro" id="IPR012467">
    <property type="entry name" value="DUF1684"/>
</dbReference>
<dbReference type="Pfam" id="PF07920">
    <property type="entry name" value="DUF1684"/>
    <property type="match status" value="1"/>
</dbReference>
<protein>
    <submittedName>
        <fullName evidence="1">DUF1684 domain-containing protein</fullName>
    </submittedName>
</protein>
<evidence type="ECO:0000313" key="2">
    <source>
        <dbReference type="Proteomes" id="UP000738431"/>
    </source>
</evidence>